<name>A0AAF3F927_9BILA</name>
<feature type="transmembrane region" description="Helical" evidence="1">
    <location>
        <begin position="60"/>
        <end position="79"/>
    </location>
</feature>
<protein>
    <submittedName>
        <fullName evidence="3">Uncharacterized protein</fullName>
    </submittedName>
</protein>
<keyword evidence="1" id="KW-0812">Transmembrane</keyword>
<keyword evidence="1" id="KW-0472">Membrane</keyword>
<dbReference type="Proteomes" id="UP000887575">
    <property type="component" value="Unassembled WGS sequence"/>
</dbReference>
<dbReference type="WBParaSite" id="MBELARI_LOCUS3401">
    <property type="protein sequence ID" value="MBELARI_LOCUS3401"/>
    <property type="gene ID" value="MBELARI_LOCUS3401"/>
</dbReference>
<feature type="transmembrane region" description="Helical" evidence="1">
    <location>
        <begin position="91"/>
        <end position="119"/>
    </location>
</feature>
<feature type="transmembrane region" description="Helical" evidence="1">
    <location>
        <begin position="221"/>
        <end position="243"/>
    </location>
</feature>
<reference evidence="3" key="1">
    <citation type="submission" date="2024-02" db="UniProtKB">
        <authorList>
            <consortium name="WormBaseParasite"/>
        </authorList>
    </citation>
    <scope>IDENTIFICATION</scope>
</reference>
<dbReference type="SUPFAM" id="SSF81321">
    <property type="entry name" value="Family A G protein-coupled receptor-like"/>
    <property type="match status" value="1"/>
</dbReference>
<evidence type="ECO:0000313" key="3">
    <source>
        <dbReference type="WBParaSite" id="MBELARI_LOCUS3401"/>
    </source>
</evidence>
<organism evidence="2 3">
    <name type="scientific">Mesorhabditis belari</name>
    <dbReference type="NCBI Taxonomy" id="2138241"/>
    <lineage>
        <taxon>Eukaryota</taxon>
        <taxon>Metazoa</taxon>
        <taxon>Ecdysozoa</taxon>
        <taxon>Nematoda</taxon>
        <taxon>Chromadorea</taxon>
        <taxon>Rhabditida</taxon>
        <taxon>Rhabditina</taxon>
        <taxon>Rhabditomorpha</taxon>
        <taxon>Rhabditoidea</taxon>
        <taxon>Rhabditidae</taxon>
        <taxon>Mesorhabditinae</taxon>
        <taxon>Mesorhabditis</taxon>
    </lineage>
</organism>
<feature type="transmembrane region" description="Helical" evidence="1">
    <location>
        <begin position="6"/>
        <end position="25"/>
    </location>
</feature>
<proteinExistence type="predicted"/>
<keyword evidence="1" id="KW-1133">Transmembrane helix</keyword>
<feature type="transmembrane region" description="Helical" evidence="1">
    <location>
        <begin position="37"/>
        <end position="54"/>
    </location>
</feature>
<dbReference type="AlphaFoldDB" id="A0AAF3F927"/>
<sequence length="275" mass="32320">MTFKELNPILVANFLLVFTDFFYIITSTIHDNTAKIWEIETFGSIGVFIFLYTANIRYWMQIYLFFLISVMHLVAIYAPGHYRSLNLRWTFGLMAIPMAFTILTDTIYYTVCACLYYQIPGYYIMVIPERQEIEDKFEIYDAWLKITMLLLLIGTDAAIIFKLYKMNILGTKRKRFPEAIGRTGQTIATPSAIFIIEQSTVNRSTPKQPTNRSKISIDKRLAIAFTWISFAFILMTLYFRYWYIFPIEILQYTGFLVYNLEISKCVIYVLIVTKK</sequence>
<accession>A0AAF3F927</accession>
<evidence type="ECO:0000256" key="1">
    <source>
        <dbReference type="SAM" id="Phobius"/>
    </source>
</evidence>
<feature type="transmembrane region" description="Helical" evidence="1">
    <location>
        <begin position="249"/>
        <end position="271"/>
    </location>
</feature>
<feature type="transmembrane region" description="Helical" evidence="1">
    <location>
        <begin position="142"/>
        <end position="164"/>
    </location>
</feature>
<dbReference type="Gene3D" id="1.20.1070.10">
    <property type="entry name" value="Rhodopsin 7-helix transmembrane proteins"/>
    <property type="match status" value="1"/>
</dbReference>
<keyword evidence="2" id="KW-1185">Reference proteome</keyword>
<evidence type="ECO:0000313" key="2">
    <source>
        <dbReference type="Proteomes" id="UP000887575"/>
    </source>
</evidence>